<organism evidence="2 3">
    <name type="scientific">Leptospira ognonensis</name>
    <dbReference type="NCBI Taxonomy" id="2484945"/>
    <lineage>
        <taxon>Bacteria</taxon>
        <taxon>Pseudomonadati</taxon>
        <taxon>Spirochaetota</taxon>
        <taxon>Spirochaetia</taxon>
        <taxon>Leptospirales</taxon>
        <taxon>Leptospiraceae</taxon>
        <taxon>Leptospira</taxon>
    </lineage>
</organism>
<proteinExistence type="predicted"/>
<evidence type="ECO:0000313" key="3">
    <source>
        <dbReference type="Proteomes" id="UP000297693"/>
    </source>
</evidence>
<keyword evidence="1" id="KW-0472">Membrane</keyword>
<dbReference type="SUPFAM" id="SSF55961">
    <property type="entry name" value="Bet v1-like"/>
    <property type="match status" value="1"/>
</dbReference>
<reference evidence="2" key="1">
    <citation type="journal article" date="2019" name="PLoS Negl. Trop. Dis.">
        <title>Revisiting the worldwide diversity of Leptospira species in the environment.</title>
        <authorList>
            <person name="Vincent A.T."/>
            <person name="Schiettekatte O."/>
            <person name="Bourhy P."/>
            <person name="Veyrier F.J."/>
            <person name="Picardeau M."/>
        </authorList>
    </citation>
    <scope>NUCLEOTIDE SEQUENCE [LARGE SCALE GENOMIC DNA]</scope>
    <source>
        <strain evidence="2">201702476</strain>
    </source>
</reference>
<dbReference type="InterPro" id="IPR023393">
    <property type="entry name" value="START-like_dom_sf"/>
</dbReference>
<sequence>MRIPTENERKNTEAKHSTFTIERIITASKERSFSTWANADSKRRWFACHDDWKIVEFNLEFRIGGSESNLVLTPSGRRHVFDAHYYVIIINVFIIYSFSMYVNDIRISVSLVTVVFESHVESRNKMTFTEQIVLLKVLDKVNFSLEKEVRGRVECTKAGFDRLDKVLNEGSE</sequence>
<dbReference type="OrthoDB" id="9803476at2"/>
<keyword evidence="1" id="KW-0812">Transmembrane</keyword>
<accession>A0A4R9JXQ5</accession>
<dbReference type="Gene3D" id="3.30.530.20">
    <property type="match status" value="1"/>
</dbReference>
<evidence type="ECO:0000313" key="2">
    <source>
        <dbReference type="EMBL" id="TGL56257.1"/>
    </source>
</evidence>
<keyword evidence="3" id="KW-1185">Reference proteome</keyword>
<keyword evidence="1" id="KW-1133">Transmembrane helix</keyword>
<dbReference type="Proteomes" id="UP000297693">
    <property type="component" value="Unassembled WGS sequence"/>
</dbReference>
<feature type="transmembrane region" description="Helical" evidence="1">
    <location>
        <begin position="83"/>
        <end position="102"/>
    </location>
</feature>
<dbReference type="RefSeq" id="WP_135625037.1">
    <property type="nucleotide sequence ID" value="NZ_RQGD01000046.1"/>
</dbReference>
<comment type="caution">
    <text evidence="2">The sequence shown here is derived from an EMBL/GenBank/DDBJ whole genome shotgun (WGS) entry which is preliminary data.</text>
</comment>
<dbReference type="AlphaFoldDB" id="A0A4R9JXQ5"/>
<name>A0A4R9JXQ5_9LEPT</name>
<dbReference type="EMBL" id="RQGD01000046">
    <property type="protein sequence ID" value="TGL56257.1"/>
    <property type="molecule type" value="Genomic_DNA"/>
</dbReference>
<evidence type="ECO:0000256" key="1">
    <source>
        <dbReference type="SAM" id="Phobius"/>
    </source>
</evidence>
<gene>
    <name evidence="2" type="ORF">EHQ58_16610</name>
</gene>
<protein>
    <submittedName>
        <fullName evidence="2">ATPase</fullName>
    </submittedName>
</protein>